<name>A0AA90SWU2_9GAMM</name>
<dbReference type="AlphaFoldDB" id="A0AA90SWU2"/>
<accession>A0AA90SWU2</accession>
<organism evidence="1 2">
    <name type="scientific">Candidatus Endonucleibacter bathymodioli</name>
    <dbReference type="NCBI Taxonomy" id="539814"/>
    <lineage>
        <taxon>Bacteria</taxon>
        <taxon>Pseudomonadati</taxon>
        <taxon>Pseudomonadota</taxon>
        <taxon>Gammaproteobacteria</taxon>
        <taxon>Oceanospirillales</taxon>
        <taxon>Endozoicomonadaceae</taxon>
        <taxon>Candidatus Endonucleibacter</taxon>
    </lineage>
</organism>
<evidence type="ECO:0000313" key="1">
    <source>
        <dbReference type="EMBL" id="MDP0588013.1"/>
    </source>
</evidence>
<protein>
    <submittedName>
        <fullName evidence="1">Uncharacterized protein</fullName>
    </submittedName>
</protein>
<dbReference type="EMBL" id="JASXSV010000002">
    <property type="protein sequence ID" value="MDP0588013.1"/>
    <property type="molecule type" value="Genomic_DNA"/>
</dbReference>
<dbReference type="Proteomes" id="UP001178148">
    <property type="component" value="Unassembled WGS sequence"/>
</dbReference>
<evidence type="ECO:0000313" key="2">
    <source>
        <dbReference type="Proteomes" id="UP001178148"/>
    </source>
</evidence>
<sequence length="341" mass="39542">MTISVAFSQEMHLYPKAFDENIAVIEPHILGKTREIYCESESVYGECVFNFEMYSINTNSGYSSYMKMLGGYGAYLHNWANATTGTKTQARLDQIQCELDDYHKNSSNDKMIFKHDVTKKCYALISNVASSMVRDNYLKRHIVYHIPKMNKWLDIKSDPSISSYLFCVDHSKIIIDEIKDRKEADNKVDLQHLSVYTALYMKEPVAVAMLESKGHNYHIKYMVTYPYAQLDDRKSSVVQGAEEALLNFIIREVKRKKNIKQVIITHHICKDGDLLKKGWELEGIIAQIDVLTNTDEDLTNTEEGIINIEEDLINQIDLLRNTKKPKDRRRKKHFNFCGLFK</sequence>
<reference evidence="1 2" key="1">
    <citation type="journal article" date="2023" name="bioRxiv">
        <title>An intranuclear bacterial parasite of deep-sea mussels expresses apoptosis inhibitors acquired from its host.</title>
        <authorList>
            <person name="Gonzalez Porras M.A."/>
            <person name="Assie A."/>
            <person name="Tietjen M."/>
            <person name="Violette M."/>
            <person name="Kleiner M."/>
            <person name="Gruber-Vodicka H."/>
            <person name="Dubilier N."/>
            <person name="Leisch N."/>
        </authorList>
    </citation>
    <scope>NUCLEOTIDE SEQUENCE [LARGE SCALE GENOMIC DNA]</scope>
    <source>
        <strain evidence="1">IAP13</strain>
    </source>
</reference>
<comment type="caution">
    <text evidence="1">The sequence shown here is derived from an EMBL/GenBank/DDBJ whole genome shotgun (WGS) entry which is preliminary data.</text>
</comment>
<keyword evidence="2" id="KW-1185">Reference proteome</keyword>
<proteinExistence type="predicted"/>
<gene>
    <name evidence="1" type="ORF">QS748_01925</name>
</gene>